<organism evidence="2">
    <name type="scientific">marine metagenome</name>
    <dbReference type="NCBI Taxonomy" id="408172"/>
    <lineage>
        <taxon>unclassified sequences</taxon>
        <taxon>metagenomes</taxon>
        <taxon>ecological metagenomes</taxon>
    </lineage>
</organism>
<dbReference type="EMBL" id="UINC01004906">
    <property type="protein sequence ID" value="SVA17715.1"/>
    <property type="molecule type" value="Genomic_DNA"/>
</dbReference>
<sequence length="364" mass="39491">MSGKISAWCVVCVVGLVAYSSYQEARASGGEHREFALGDFALETGVTLPQARLVYVTYGTLNGSKSNAVLLPSWYSGDHHGYDFLIGPGKALDPSRYFIIATDQFSNGLSSSPSNAAPPFAGPDFPQIAIRDNVAATHQLVTELFGIERLTAIVGFSMGAQQALQWAVSHPDMMGAVVAYCGNAKEYPFGIARLEGAKAAITADAGWNNGYYDTPPEVGLKALARHWAAWGSSQEWWRQELFRRSGAESVEAWIANSEQNWLSGDANDLLAQATTWQTHNVGDTGEFSGDLEAALRSIKARVLMMPAETDLYFPPEDAIYESQFISDVELLQIPTVWGHSAGLGTNPEDVTFLNDAIRRFLVGP</sequence>
<dbReference type="Gene3D" id="3.40.50.1820">
    <property type="entry name" value="alpha/beta hydrolase"/>
    <property type="match status" value="1"/>
</dbReference>
<dbReference type="InterPro" id="IPR029058">
    <property type="entry name" value="AB_hydrolase_fold"/>
</dbReference>
<reference evidence="2" key="1">
    <citation type="submission" date="2018-05" db="EMBL/GenBank/DDBJ databases">
        <authorList>
            <person name="Lanie J.A."/>
            <person name="Ng W.-L."/>
            <person name="Kazmierczak K.M."/>
            <person name="Andrzejewski T.M."/>
            <person name="Davidsen T.M."/>
            <person name="Wayne K.J."/>
            <person name="Tettelin H."/>
            <person name="Glass J.I."/>
            <person name="Rusch D."/>
            <person name="Podicherti R."/>
            <person name="Tsui H.-C.T."/>
            <person name="Winkler M.E."/>
        </authorList>
    </citation>
    <scope>NUCLEOTIDE SEQUENCE</scope>
</reference>
<dbReference type="SUPFAM" id="SSF53474">
    <property type="entry name" value="alpha/beta-Hydrolases"/>
    <property type="match status" value="1"/>
</dbReference>
<proteinExistence type="predicted"/>
<evidence type="ECO:0000259" key="1">
    <source>
        <dbReference type="Pfam" id="PF00561"/>
    </source>
</evidence>
<evidence type="ECO:0000313" key="2">
    <source>
        <dbReference type="EMBL" id="SVA17715.1"/>
    </source>
</evidence>
<dbReference type="AlphaFoldDB" id="A0A381TNT0"/>
<dbReference type="InterPro" id="IPR000073">
    <property type="entry name" value="AB_hydrolase_1"/>
</dbReference>
<dbReference type="PANTHER" id="PTHR32268">
    <property type="entry name" value="HOMOSERINE O-ACETYLTRANSFERASE"/>
    <property type="match status" value="1"/>
</dbReference>
<dbReference type="PANTHER" id="PTHR32268:SF15">
    <property type="entry name" value="HOMOSERINE ACETYLTRANSFERASE FAMILY PROTEIN (AFU_ORTHOLOGUE AFUA_1G15350)"/>
    <property type="match status" value="1"/>
</dbReference>
<dbReference type="PIRSF" id="PIRSF000443">
    <property type="entry name" value="Homoser_Ac_trans"/>
    <property type="match status" value="1"/>
</dbReference>
<dbReference type="Pfam" id="PF00561">
    <property type="entry name" value="Abhydrolase_1"/>
    <property type="match status" value="1"/>
</dbReference>
<feature type="domain" description="AB hydrolase-1" evidence="1">
    <location>
        <begin position="89"/>
        <end position="334"/>
    </location>
</feature>
<dbReference type="InterPro" id="IPR008220">
    <property type="entry name" value="HAT_MetX-like"/>
</dbReference>
<dbReference type="GO" id="GO:0016747">
    <property type="term" value="F:acyltransferase activity, transferring groups other than amino-acyl groups"/>
    <property type="evidence" value="ECO:0007669"/>
    <property type="project" value="InterPro"/>
</dbReference>
<gene>
    <name evidence="2" type="ORF">METZ01_LOCUS70569</name>
</gene>
<accession>A0A381TNT0</accession>
<name>A0A381TNT0_9ZZZZ</name>
<protein>
    <recommendedName>
        <fullName evidence="1">AB hydrolase-1 domain-containing protein</fullName>
    </recommendedName>
</protein>
<dbReference type="NCBIfam" id="NF005757">
    <property type="entry name" value="PRK07581.1"/>
    <property type="match status" value="1"/>
</dbReference>